<dbReference type="EMBL" id="JAHDVG010000463">
    <property type="protein sequence ID" value="KAH1187522.1"/>
    <property type="molecule type" value="Genomic_DNA"/>
</dbReference>
<organism evidence="4 5">
    <name type="scientific">Mauremys mutica</name>
    <name type="common">yellowpond turtle</name>
    <dbReference type="NCBI Taxonomy" id="74926"/>
    <lineage>
        <taxon>Eukaryota</taxon>
        <taxon>Metazoa</taxon>
        <taxon>Chordata</taxon>
        <taxon>Craniata</taxon>
        <taxon>Vertebrata</taxon>
        <taxon>Euteleostomi</taxon>
        <taxon>Archelosauria</taxon>
        <taxon>Testudinata</taxon>
        <taxon>Testudines</taxon>
        <taxon>Cryptodira</taxon>
        <taxon>Durocryptodira</taxon>
        <taxon>Testudinoidea</taxon>
        <taxon>Geoemydidae</taxon>
        <taxon>Geoemydinae</taxon>
        <taxon>Mauremys</taxon>
    </lineage>
</organism>
<comment type="caution">
    <text evidence="4">The sequence shown here is derived from an EMBL/GenBank/DDBJ whole genome shotgun (WGS) entry which is preliminary data.</text>
</comment>
<evidence type="ECO:0000256" key="2">
    <source>
        <dbReference type="ARBA" id="ARBA00023157"/>
    </source>
</evidence>
<keyword evidence="5" id="KW-1185">Reference proteome</keyword>
<feature type="compositionally biased region" description="Basic and acidic residues" evidence="3">
    <location>
        <begin position="216"/>
        <end position="237"/>
    </location>
</feature>
<keyword evidence="1" id="KW-0430">Lectin</keyword>
<dbReference type="Proteomes" id="UP000827986">
    <property type="component" value="Unassembled WGS sequence"/>
</dbReference>
<feature type="compositionally biased region" description="Polar residues" evidence="3">
    <location>
        <begin position="271"/>
        <end position="311"/>
    </location>
</feature>
<feature type="region of interest" description="Disordered" evidence="3">
    <location>
        <begin position="1"/>
        <end position="34"/>
    </location>
</feature>
<feature type="compositionally biased region" description="Low complexity" evidence="3">
    <location>
        <begin position="314"/>
        <end position="326"/>
    </location>
</feature>
<keyword evidence="2" id="KW-1015">Disulfide bond</keyword>
<dbReference type="SUPFAM" id="SSF56436">
    <property type="entry name" value="C-type lectin-like"/>
    <property type="match status" value="1"/>
</dbReference>
<name>A0A9D3XWV9_9SAUR</name>
<evidence type="ECO:0000313" key="5">
    <source>
        <dbReference type="Proteomes" id="UP000827986"/>
    </source>
</evidence>
<dbReference type="Gene3D" id="3.10.100.10">
    <property type="entry name" value="Mannose-Binding Protein A, subunit A"/>
    <property type="match status" value="1"/>
</dbReference>
<gene>
    <name evidence="4" type="ORF">KIL84_020271</name>
</gene>
<dbReference type="InterPro" id="IPR016186">
    <property type="entry name" value="C-type_lectin-like/link_sf"/>
</dbReference>
<feature type="compositionally biased region" description="Low complexity" evidence="3">
    <location>
        <begin position="242"/>
        <end position="259"/>
    </location>
</feature>
<evidence type="ECO:0000313" key="4">
    <source>
        <dbReference type="EMBL" id="KAH1187522.1"/>
    </source>
</evidence>
<sequence>VKKIVQNGTVKVRANEPKDAMASPKDSEIGQPEQQQPLQWRYPGTCSQQPGWCIVALILGTKTLLQAVAIALALQALRECCEKAVKTEASLRHNTNHTSVEDTHGAHSLVLSRLKENLCGNKQGTECELCPPEWLLHRGRCYYFSEEKKIWEASKEYCAARKSSLLIFESEAEMVSTEASPYSSKRSKTDTTLLDFSKRLAHSGERSTYAEVKVHWKSDSTSEATRSEDLSGDKSEESDAFESGQASEELSGEASGEPSRQVSGELGWEPSGQSMGQSSLPEESSGSGFDPYTVTSYSDDTTASPSDFTRFSTEEATAETVAEPTAFVTGEEFKESSTSGSGDLWSEYLEASTLTNEAYPTGTATELSTSLNGESVTEGPREFCFLVSFSGVVSE</sequence>
<accession>A0A9D3XWV9</accession>
<feature type="region of interest" description="Disordered" evidence="3">
    <location>
        <begin position="216"/>
        <end position="343"/>
    </location>
</feature>
<dbReference type="AlphaFoldDB" id="A0A9D3XWV9"/>
<dbReference type="GO" id="GO:0030246">
    <property type="term" value="F:carbohydrate binding"/>
    <property type="evidence" value="ECO:0007669"/>
    <property type="project" value="UniProtKB-KW"/>
</dbReference>
<dbReference type="InterPro" id="IPR051379">
    <property type="entry name" value="C-type_Lectin_Receptor_IMM"/>
</dbReference>
<proteinExistence type="predicted"/>
<evidence type="ECO:0000256" key="1">
    <source>
        <dbReference type="ARBA" id="ARBA00022734"/>
    </source>
</evidence>
<dbReference type="PANTHER" id="PTHR46746:SF9">
    <property type="entry name" value="CD209 ANTIGEN-LIKE PROTEIN C-LIKE"/>
    <property type="match status" value="1"/>
</dbReference>
<evidence type="ECO:0000256" key="3">
    <source>
        <dbReference type="SAM" id="MobiDB-lite"/>
    </source>
</evidence>
<feature type="non-terminal residue" evidence="4">
    <location>
        <position position="395"/>
    </location>
</feature>
<protein>
    <submittedName>
        <fullName evidence="4">Uncharacterized protein</fullName>
    </submittedName>
</protein>
<reference evidence="4" key="1">
    <citation type="submission" date="2021-09" db="EMBL/GenBank/DDBJ databases">
        <title>The genome of Mauremys mutica provides insights into the evolution of semi-aquatic lifestyle.</title>
        <authorList>
            <person name="Gong S."/>
            <person name="Gao Y."/>
        </authorList>
    </citation>
    <scope>NUCLEOTIDE SEQUENCE</scope>
    <source>
        <strain evidence="4">MM-2020</strain>
        <tissue evidence="4">Muscle</tissue>
    </source>
</reference>
<dbReference type="PANTHER" id="PTHR46746">
    <property type="entry name" value="KILLER CELL LECTIN-LIKE RECEPTOR SUBFAMILY F MEMBER 2"/>
    <property type="match status" value="1"/>
</dbReference>
<dbReference type="InterPro" id="IPR016187">
    <property type="entry name" value="CTDL_fold"/>
</dbReference>